<keyword evidence="5 6" id="KW-0520">NAD</keyword>
<dbReference type="NCBIfam" id="NF008974">
    <property type="entry name" value="PRK12322.1"/>
    <property type="match status" value="1"/>
</dbReference>
<dbReference type="AlphaFoldDB" id="A0A1F4Q478"/>
<dbReference type="PANTHER" id="PTHR11993:SF10">
    <property type="entry name" value="NADH DEHYDROGENASE [UBIQUINONE] IRON-SULFUR PROTEIN 2, MITOCHONDRIAL"/>
    <property type="match status" value="1"/>
</dbReference>
<dbReference type="PANTHER" id="PTHR11993">
    <property type="entry name" value="NADH-UBIQUINONE OXIDOREDUCTASE 49 KDA SUBUNIT"/>
    <property type="match status" value="1"/>
</dbReference>
<evidence type="ECO:0000256" key="2">
    <source>
        <dbReference type="ARBA" id="ARBA00022448"/>
    </source>
</evidence>
<evidence type="ECO:0000256" key="4">
    <source>
        <dbReference type="ARBA" id="ARBA00022967"/>
    </source>
</evidence>
<dbReference type="GO" id="GO:0005886">
    <property type="term" value="C:plasma membrane"/>
    <property type="evidence" value="ECO:0007669"/>
    <property type="project" value="UniProtKB-SubCell"/>
</dbReference>
<evidence type="ECO:0000256" key="3">
    <source>
        <dbReference type="ARBA" id="ARBA00022719"/>
    </source>
</evidence>
<dbReference type="Proteomes" id="UP000178724">
    <property type="component" value="Unassembled WGS sequence"/>
</dbReference>
<reference evidence="9 10" key="1">
    <citation type="journal article" date="2016" name="Nat. Commun.">
        <title>Thousands of microbial genomes shed light on interconnected biogeochemical processes in an aquifer system.</title>
        <authorList>
            <person name="Anantharaman K."/>
            <person name="Brown C.T."/>
            <person name="Hug L.A."/>
            <person name="Sharon I."/>
            <person name="Castelle C.J."/>
            <person name="Probst A.J."/>
            <person name="Thomas B.C."/>
            <person name="Singh A."/>
            <person name="Wilkins M.J."/>
            <person name="Karaoz U."/>
            <person name="Brodie E.L."/>
            <person name="Williams K.H."/>
            <person name="Hubbard S.S."/>
            <person name="Banfield J.F."/>
        </authorList>
    </citation>
    <scope>NUCLEOTIDE SEQUENCE [LARGE SCALE GENOMIC DNA]</scope>
</reference>
<organism evidence="9 10">
    <name type="scientific">candidate division WOR-1 bacterium RIFCSPHIGHO2_01_FULL_53_15</name>
    <dbReference type="NCBI Taxonomy" id="1802564"/>
    <lineage>
        <taxon>Bacteria</taxon>
        <taxon>Bacillati</taxon>
        <taxon>Saganbacteria</taxon>
    </lineage>
</organism>
<protein>
    <recommendedName>
        <fullName evidence="6">NADH-quinone oxidoreductase subunit D</fullName>
        <ecNumber evidence="6">7.1.1.-</ecNumber>
    </recommendedName>
    <alternativeName>
        <fullName evidence="6">NADH dehydrogenase I subunit D</fullName>
    </alternativeName>
    <alternativeName>
        <fullName evidence="6">NDH-1 subunit D</fullName>
    </alternativeName>
</protein>
<dbReference type="InterPro" id="IPR022885">
    <property type="entry name" value="NDH1_su_D/H"/>
</dbReference>
<accession>A0A1F4Q478</accession>
<dbReference type="GO" id="GO:0050136">
    <property type="term" value="F:NADH dehydrogenase (quinone) (non-electrogenic) activity"/>
    <property type="evidence" value="ECO:0007669"/>
    <property type="project" value="UniProtKB-UniRule"/>
</dbReference>
<comment type="subcellular location">
    <subcellularLocation>
        <location evidence="6">Cell membrane</location>
        <topology evidence="6">Peripheral membrane protein</topology>
        <orientation evidence="6">Cytoplasmic side</orientation>
    </subcellularLocation>
</comment>
<evidence type="ECO:0000256" key="7">
    <source>
        <dbReference type="RuleBase" id="RU003685"/>
    </source>
</evidence>
<evidence type="ECO:0000256" key="5">
    <source>
        <dbReference type="ARBA" id="ARBA00023027"/>
    </source>
</evidence>
<evidence type="ECO:0000256" key="6">
    <source>
        <dbReference type="HAMAP-Rule" id="MF_01358"/>
    </source>
</evidence>
<keyword evidence="6" id="KW-0830">Ubiquinone</keyword>
<dbReference type="EC" id="7.1.1.-" evidence="6"/>
<keyword evidence="6" id="KW-1003">Cell membrane</keyword>
<evidence type="ECO:0000313" key="9">
    <source>
        <dbReference type="EMBL" id="OGB90649.1"/>
    </source>
</evidence>
<proteinExistence type="inferred from homology"/>
<dbReference type="Pfam" id="PF00346">
    <property type="entry name" value="Complex1_49kDa"/>
    <property type="match status" value="2"/>
</dbReference>
<keyword evidence="3 6" id="KW-0874">Quinone</keyword>
<dbReference type="InterPro" id="IPR014029">
    <property type="entry name" value="NADH_UbQ_OxRdtase_49kDa_CS"/>
</dbReference>
<dbReference type="InterPro" id="IPR029014">
    <property type="entry name" value="NiFe-Hase_large"/>
</dbReference>
<dbReference type="PROSITE" id="PS00535">
    <property type="entry name" value="COMPLEX1_49K"/>
    <property type="match status" value="1"/>
</dbReference>
<dbReference type="SUPFAM" id="SSF56762">
    <property type="entry name" value="HydB/Nqo4-like"/>
    <property type="match status" value="1"/>
</dbReference>
<feature type="domain" description="NADH-quinone oxidoreductase subunit D" evidence="8">
    <location>
        <begin position="294"/>
        <end position="367"/>
    </location>
</feature>
<dbReference type="Gene3D" id="1.10.645.10">
    <property type="entry name" value="Cytochrome-c3 Hydrogenase, chain B"/>
    <property type="match status" value="1"/>
</dbReference>
<sequence length="367" mass="41683">MSELRTEEYHLSMGPQHPSTHGVLRLILKLDGEVIKEAIPDMGYLHRGVEKMMENRVYIQIIPFVDRLDYLAAMNNNLAVVLPVEKLANITPPPRAEYIRVIMCELNRIASHLVWLGTFALDLGAVTPFLYCFREREPIMDLFEMAVGSRLTYNYIRYGGVASDISDEFIRDTKAFLSYFRPRIDEYEALLTENPIFLQRTKNVGIIEAKQAVAYGISGPMLRASGVRRDLRRALPYSVYDKFTFDIPTGTVGDCWDRYIVRIREMRESVKIVEQALAGLPAGGFKIKVPLNLKPLAGEAYVPTESPRGELGFYFVSHGTNKPYRMKCRAPSFCNMNILQEMLKGWKIADVVAVLGTVDVMLGEVDR</sequence>
<keyword evidence="2 6" id="KW-0813">Transport</keyword>
<comment type="similarity">
    <text evidence="1 6 7">Belongs to the complex I 49 kDa subunit family.</text>
</comment>
<comment type="function">
    <text evidence="6">NDH-1 shuttles electrons from NADH, via FMN and iron-sulfur (Fe-S) centers, to quinones in the respiratory chain. The immediate electron acceptor for the enzyme in this species is believed to be ubiquinone. Couples the redox reaction to proton translocation (for every two electrons transferred, four hydrogen ions are translocated across the cytoplasmic membrane), and thus conserves the redox energy in a proton gradient.</text>
</comment>
<dbReference type="InterPro" id="IPR001135">
    <property type="entry name" value="NADH_Q_OxRdtase_suD"/>
</dbReference>
<keyword evidence="6" id="KW-0472">Membrane</keyword>
<gene>
    <name evidence="6" type="primary">nuoD</name>
    <name evidence="9" type="ORF">A2625_04405</name>
</gene>
<evidence type="ECO:0000256" key="1">
    <source>
        <dbReference type="ARBA" id="ARBA00005769"/>
    </source>
</evidence>
<comment type="catalytic activity">
    <reaction evidence="6">
        <text>a quinone + NADH + 5 H(+)(in) = a quinol + NAD(+) + 4 H(+)(out)</text>
        <dbReference type="Rhea" id="RHEA:57888"/>
        <dbReference type="ChEBI" id="CHEBI:15378"/>
        <dbReference type="ChEBI" id="CHEBI:24646"/>
        <dbReference type="ChEBI" id="CHEBI:57540"/>
        <dbReference type="ChEBI" id="CHEBI:57945"/>
        <dbReference type="ChEBI" id="CHEBI:132124"/>
    </reaction>
</comment>
<comment type="caution">
    <text evidence="9">The sequence shown here is derived from an EMBL/GenBank/DDBJ whole genome shotgun (WGS) entry which is preliminary data.</text>
</comment>
<name>A0A1F4Q478_UNCSA</name>
<evidence type="ECO:0000259" key="8">
    <source>
        <dbReference type="Pfam" id="PF00346"/>
    </source>
</evidence>
<dbReference type="NCBIfam" id="NF004739">
    <property type="entry name" value="PRK06075.1"/>
    <property type="match status" value="1"/>
</dbReference>
<dbReference type="GO" id="GO:0048038">
    <property type="term" value="F:quinone binding"/>
    <property type="evidence" value="ECO:0007669"/>
    <property type="project" value="UniProtKB-KW"/>
</dbReference>
<comment type="subunit">
    <text evidence="6">NDH-1 is composed of 14 different subunits. Subunits NuoB, C, D, E, F, and G constitute the peripheral sector of the complex.</text>
</comment>
<feature type="domain" description="NADH-quinone oxidoreductase subunit D" evidence="8">
    <location>
        <begin position="122"/>
        <end position="288"/>
    </location>
</feature>
<keyword evidence="4 6" id="KW-1278">Translocase</keyword>
<evidence type="ECO:0000313" key="10">
    <source>
        <dbReference type="Proteomes" id="UP000178724"/>
    </source>
</evidence>
<dbReference type="HAMAP" id="MF_01358">
    <property type="entry name" value="NDH1_NuoD"/>
    <property type="match status" value="1"/>
</dbReference>
<dbReference type="EMBL" id="METM01000006">
    <property type="protein sequence ID" value="OGB90649.1"/>
    <property type="molecule type" value="Genomic_DNA"/>
</dbReference>
<dbReference type="GO" id="GO:0051287">
    <property type="term" value="F:NAD binding"/>
    <property type="evidence" value="ECO:0007669"/>
    <property type="project" value="InterPro"/>
</dbReference>